<dbReference type="EMBL" id="BMMP01000004">
    <property type="protein sequence ID" value="GGO46650.1"/>
    <property type="molecule type" value="Genomic_DNA"/>
</dbReference>
<dbReference type="InterPro" id="IPR028939">
    <property type="entry name" value="P5C_Rdtase_cat_N"/>
</dbReference>
<dbReference type="InterPro" id="IPR051267">
    <property type="entry name" value="STEAP_metalloreductase"/>
</dbReference>
<keyword evidence="1" id="KW-0560">Oxidoreductase</keyword>
<name>A0ABQ2M4J1_9ACTN</name>
<evidence type="ECO:0000313" key="4">
    <source>
        <dbReference type="Proteomes" id="UP000631535"/>
    </source>
</evidence>
<sequence length="204" mass="20645">MRIGFFGTGNVAGALAGRWAAAGHDVVLGSRHPEERAKPGRAVTGLAEAAGHGEVLVNATPGDASLDLLRRVGAPALEGKVLIDVGIGFTEDMALAHPVVSLGEEIQEAFPATYVVKTLATMTASVMADPGGLRSPGNVFLSGDDAGAKSTAGRLLNDLGWPDAAQLDLGGIATARGQEHYALLFLGVAGALGTHAFNISVVTG</sequence>
<evidence type="ECO:0000256" key="1">
    <source>
        <dbReference type="ARBA" id="ARBA00023002"/>
    </source>
</evidence>
<dbReference type="RefSeq" id="WP_189036489.1">
    <property type="nucleotide sequence ID" value="NZ_BMMP01000004.1"/>
</dbReference>
<reference evidence="4" key="1">
    <citation type="journal article" date="2019" name="Int. J. Syst. Evol. Microbiol.">
        <title>The Global Catalogue of Microorganisms (GCM) 10K type strain sequencing project: providing services to taxonomists for standard genome sequencing and annotation.</title>
        <authorList>
            <consortium name="The Broad Institute Genomics Platform"/>
            <consortium name="The Broad Institute Genome Sequencing Center for Infectious Disease"/>
            <person name="Wu L."/>
            <person name="Ma J."/>
        </authorList>
    </citation>
    <scope>NUCLEOTIDE SEQUENCE [LARGE SCALE GENOMIC DNA]</scope>
    <source>
        <strain evidence="4">CGMCC 4.7178</strain>
    </source>
</reference>
<dbReference type="InterPro" id="IPR036291">
    <property type="entry name" value="NAD(P)-bd_dom_sf"/>
</dbReference>
<evidence type="ECO:0000313" key="3">
    <source>
        <dbReference type="EMBL" id="GGO46650.1"/>
    </source>
</evidence>
<dbReference type="Pfam" id="PF03807">
    <property type="entry name" value="F420_oxidored"/>
    <property type="match status" value="1"/>
</dbReference>
<protein>
    <submittedName>
        <fullName evidence="3">Oxidoreductase</fullName>
    </submittedName>
</protein>
<dbReference type="Gene3D" id="3.40.50.720">
    <property type="entry name" value="NAD(P)-binding Rossmann-like Domain"/>
    <property type="match status" value="1"/>
</dbReference>
<gene>
    <name evidence="3" type="ORF">GCM10012287_17510</name>
</gene>
<evidence type="ECO:0000259" key="2">
    <source>
        <dbReference type="Pfam" id="PF03807"/>
    </source>
</evidence>
<dbReference type="PANTHER" id="PTHR14239:SF10">
    <property type="entry name" value="REDUCTASE"/>
    <property type="match status" value="1"/>
</dbReference>
<accession>A0ABQ2M4J1</accession>
<dbReference type="Proteomes" id="UP000631535">
    <property type="component" value="Unassembled WGS sequence"/>
</dbReference>
<organism evidence="3 4">
    <name type="scientific">Streptomyces daqingensis</name>
    <dbReference type="NCBI Taxonomy" id="1472640"/>
    <lineage>
        <taxon>Bacteria</taxon>
        <taxon>Bacillati</taxon>
        <taxon>Actinomycetota</taxon>
        <taxon>Actinomycetes</taxon>
        <taxon>Kitasatosporales</taxon>
        <taxon>Streptomycetaceae</taxon>
        <taxon>Streptomyces</taxon>
    </lineage>
</organism>
<feature type="domain" description="Pyrroline-5-carboxylate reductase catalytic N-terminal" evidence="2">
    <location>
        <begin position="2"/>
        <end position="86"/>
    </location>
</feature>
<proteinExistence type="predicted"/>
<comment type="caution">
    <text evidence="3">The sequence shown here is derived from an EMBL/GenBank/DDBJ whole genome shotgun (WGS) entry which is preliminary data.</text>
</comment>
<keyword evidence="4" id="KW-1185">Reference proteome</keyword>
<dbReference type="PANTHER" id="PTHR14239">
    <property type="entry name" value="DUDULIN-RELATED"/>
    <property type="match status" value="1"/>
</dbReference>
<dbReference type="SUPFAM" id="SSF51735">
    <property type="entry name" value="NAD(P)-binding Rossmann-fold domains"/>
    <property type="match status" value="1"/>
</dbReference>